<proteinExistence type="inferred from homology"/>
<keyword evidence="5 7" id="KW-1133">Transmembrane helix</keyword>
<keyword evidence="10" id="KW-1185">Reference proteome</keyword>
<dbReference type="EMBL" id="BAAAUG010000118">
    <property type="protein sequence ID" value="GAA3128871.1"/>
    <property type="molecule type" value="Genomic_DNA"/>
</dbReference>
<feature type="transmembrane region" description="Helical" evidence="7">
    <location>
        <begin position="216"/>
        <end position="234"/>
    </location>
</feature>
<feature type="transmembrane region" description="Helical" evidence="7">
    <location>
        <begin position="75"/>
        <end position="93"/>
    </location>
</feature>
<dbReference type="Proteomes" id="UP001501637">
    <property type="component" value="Unassembled WGS sequence"/>
</dbReference>
<keyword evidence="6 7" id="KW-0472">Membrane</keyword>
<reference evidence="10" key="1">
    <citation type="journal article" date="2019" name="Int. J. Syst. Evol. Microbiol.">
        <title>The Global Catalogue of Microorganisms (GCM) 10K type strain sequencing project: providing services to taxonomists for standard genome sequencing and annotation.</title>
        <authorList>
            <consortium name="The Broad Institute Genomics Platform"/>
            <consortium name="The Broad Institute Genome Sequencing Center for Infectious Disease"/>
            <person name="Wu L."/>
            <person name="Ma J."/>
        </authorList>
    </citation>
    <scope>NUCLEOTIDE SEQUENCE [LARGE SCALE GENOMIC DNA]</scope>
    <source>
        <strain evidence="10">JCM 9092</strain>
    </source>
</reference>
<dbReference type="SUPFAM" id="SSF103481">
    <property type="entry name" value="Multidrug resistance efflux transporter EmrE"/>
    <property type="match status" value="2"/>
</dbReference>
<evidence type="ECO:0000256" key="3">
    <source>
        <dbReference type="ARBA" id="ARBA00022475"/>
    </source>
</evidence>
<protein>
    <submittedName>
        <fullName evidence="9">DMT family transporter</fullName>
    </submittedName>
</protein>
<evidence type="ECO:0000256" key="2">
    <source>
        <dbReference type="ARBA" id="ARBA00007362"/>
    </source>
</evidence>
<evidence type="ECO:0000256" key="4">
    <source>
        <dbReference type="ARBA" id="ARBA00022692"/>
    </source>
</evidence>
<keyword evidence="4 7" id="KW-0812">Transmembrane</keyword>
<feature type="transmembrane region" description="Helical" evidence="7">
    <location>
        <begin position="184"/>
        <end position="204"/>
    </location>
</feature>
<sequence length="304" mass="31075">MSLGATRPVPEAGGSGRWALGMLGVTALWGWTYVVVQDAIVLISVQAFLAYRFLGAAAVVGLLQAREMSCMTAREVRGGAVAGGVLFVGYALQTAGLEHTTVSNAAFITGLAVVLTPLLAALVLRTPHRPRQAAGAVLALIGLSLLTLTGLSVNRGDILMLGCALSFTVQNVILACVGPGTHTGLLTFVQLTVVGLSGLLWTVVTGALTAPAAQSVWLALAVTAIPGSALAFFIKTKAFATSSPGRIALIMAMEPVFAGLCGYWLSGDTFTGLNLGGAALIMCAILLAETGERRGLTRDPGPGT</sequence>
<feature type="transmembrane region" description="Helical" evidence="7">
    <location>
        <begin position="16"/>
        <end position="34"/>
    </location>
</feature>
<feature type="transmembrane region" description="Helical" evidence="7">
    <location>
        <begin position="105"/>
        <end position="124"/>
    </location>
</feature>
<evidence type="ECO:0000313" key="10">
    <source>
        <dbReference type="Proteomes" id="UP001501637"/>
    </source>
</evidence>
<accession>A0ABP6MX51</accession>
<gene>
    <name evidence="9" type="ORF">GCM10010449_57590</name>
</gene>
<dbReference type="PANTHER" id="PTHR42920:SF5">
    <property type="entry name" value="EAMA DOMAIN-CONTAINING PROTEIN"/>
    <property type="match status" value="1"/>
</dbReference>
<evidence type="ECO:0000256" key="6">
    <source>
        <dbReference type="ARBA" id="ARBA00023136"/>
    </source>
</evidence>
<dbReference type="InterPro" id="IPR051258">
    <property type="entry name" value="Diverse_Substrate_Transporter"/>
</dbReference>
<comment type="subcellular location">
    <subcellularLocation>
        <location evidence="1">Cell membrane</location>
        <topology evidence="1">Multi-pass membrane protein</topology>
    </subcellularLocation>
</comment>
<feature type="transmembrane region" description="Helical" evidence="7">
    <location>
        <begin position="158"/>
        <end position="177"/>
    </location>
</feature>
<evidence type="ECO:0000256" key="7">
    <source>
        <dbReference type="SAM" id="Phobius"/>
    </source>
</evidence>
<keyword evidence="3" id="KW-1003">Cell membrane</keyword>
<feature type="domain" description="EamA" evidence="8">
    <location>
        <begin position="18"/>
        <end position="147"/>
    </location>
</feature>
<evidence type="ECO:0000259" key="8">
    <source>
        <dbReference type="Pfam" id="PF00892"/>
    </source>
</evidence>
<name>A0ABP6MX51_9ACTN</name>
<feature type="transmembrane region" description="Helical" evidence="7">
    <location>
        <begin position="133"/>
        <end position="152"/>
    </location>
</feature>
<evidence type="ECO:0000256" key="5">
    <source>
        <dbReference type="ARBA" id="ARBA00022989"/>
    </source>
</evidence>
<feature type="transmembrane region" description="Helical" evidence="7">
    <location>
        <begin position="271"/>
        <end position="288"/>
    </location>
</feature>
<feature type="transmembrane region" description="Helical" evidence="7">
    <location>
        <begin position="40"/>
        <end position="63"/>
    </location>
</feature>
<dbReference type="PANTHER" id="PTHR42920">
    <property type="entry name" value="OS03G0707200 PROTEIN-RELATED"/>
    <property type="match status" value="1"/>
</dbReference>
<feature type="transmembrane region" description="Helical" evidence="7">
    <location>
        <begin position="246"/>
        <end position="265"/>
    </location>
</feature>
<comment type="similarity">
    <text evidence="2">Belongs to the EamA transporter family.</text>
</comment>
<organism evidence="9 10">
    <name type="scientific">Streptomyces rectiviolaceus</name>
    <dbReference type="NCBI Taxonomy" id="332591"/>
    <lineage>
        <taxon>Bacteria</taxon>
        <taxon>Bacillati</taxon>
        <taxon>Actinomycetota</taxon>
        <taxon>Actinomycetes</taxon>
        <taxon>Kitasatosporales</taxon>
        <taxon>Streptomycetaceae</taxon>
        <taxon>Streptomyces</taxon>
    </lineage>
</organism>
<evidence type="ECO:0000256" key="1">
    <source>
        <dbReference type="ARBA" id="ARBA00004651"/>
    </source>
</evidence>
<dbReference type="InterPro" id="IPR000620">
    <property type="entry name" value="EamA_dom"/>
</dbReference>
<evidence type="ECO:0000313" key="9">
    <source>
        <dbReference type="EMBL" id="GAA3128871.1"/>
    </source>
</evidence>
<dbReference type="Pfam" id="PF00892">
    <property type="entry name" value="EamA"/>
    <property type="match status" value="2"/>
</dbReference>
<feature type="domain" description="EamA" evidence="8">
    <location>
        <begin position="155"/>
        <end position="287"/>
    </location>
</feature>
<comment type="caution">
    <text evidence="9">The sequence shown here is derived from an EMBL/GenBank/DDBJ whole genome shotgun (WGS) entry which is preliminary data.</text>
</comment>
<dbReference type="InterPro" id="IPR037185">
    <property type="entry name" value="EmrE-like"/>
</dbReference>